<proteinExistence type="inferred from homology"/>
<feature type="domain" description="AMP-dependent synthetase/ligase" evidence="3">
    <location>
        <begin position="13"/>
        <end position="413"/>
    </location>
</feature>
<dbReference type="GO" id="GO:0016874">
    <property type="term" value="F:ligase activity"/>
    <property type="evidence" value="ECO:0007669"/>
    <property type="project" value="UniProtKB-KW"/>
</dbReference>
<dbReference type="Pfam" id="PF00501">
    <property type="entry name" value="AMP-binding"/>
    <property type="match status" value="1"/>
</dbReference>
<dbReference type="InterPro" id="IPR040097">
    <property type="entry name" value="FAAL/FAAC"/>
</dbReference>
<comment type="caution">
    <text evidence="4">The sequence shown here is derived from an EMBL/GenBank/DDBJ whole genome shotgun (WGS) entry which is preliminary data.</text>
</comment>
<dbReference type="InterPro" id="IPR042099">
    <property type="entry name" value="ANL_N_sf"/>
</dbReference>
<gene>
    <name evidence="4" type="ORF">RM779_02160</name>
</gene>
<reference evidence="5" key="1">
    <citation type="submission" date="2023-07" db="EMBL/GenBank/DDBJ databases">
        <title>30 novel species of actinomycetes from the DSMZ collection.</title>
        <authorList>
            <person name="Nouioui I."/>
        </authorList>
    </citation>
    <scope>NUCLEOTIDE SEQUENCE [LARGE SCALE GENOMIC DNA]</scope>
    <source>
        <strain evidence="5">DSM 41886</strain>
    </source>
</reference>
<evidence type="ECO:0000256" key="1">
    <source>
        <dbReference type="ARBA" id="ARBA00006432"/>
    </source>
</evidence>
<accession>A0ABU2RXD6</accession>
<dbReference type="InterPro" id="IPR045851">
    <property type="entry name" value="AMP-bd_C_sf"/>
</dbReference>
<name>A0ABU2RXD6_9ACTN</name>
<keyword evidence="2 4" id="KW-0436">Ligase</keyword>
<evidence type="ECO:0000256" key="2">
    <source>
        <dbReference type="ARBA" id="ARBA00022598"/>
    </source>
</evidence>
<dbReference type="InterPro" id="IPR000873">
    <property type="entry name" value="AMP-dep_synth/lig_dom"/>
</dbReference>
<dbReference type="PANTHER" id="PTHR22754">
    <property type="entry name" value="DISCO-INTERACTING PROTEIN 2 DIP2 -RELATED"/>
    <property type="match status" value="1"/>
</dbReference>
<dbReference type="RefSeq" id="WP_311615152.1">
    <property type="nucleotide sequence ID" value="NZ_JAVREV010000001.1"/>
</dbReference>
<evidence type="ECO:0000313" key="5">
    <source>
        <dbReference type="Proteomes" id="UP001183615"/>
    </source>
</evidence>
<dbReference type="EMBL" id="JAVREV010000001">
    <property type="protein sequence ID" value="MDT0441407.1"/>
    <property type="molecule type" value="Genomic_DNA"/>
</dbReference>
<dbReference type="Proteomes" id="UP001183615">
    <property type="component" value="Unassembled WGS sequence"/>
</dbReference>
<evidence type="ECO:0000259" key="3">
    <source>
        <dbReference type="Pfam" id="PF00501"/>
    </source>
</evidence>
<dbReference type="CDD" id="cd05931">
    <property type="entry name" value="FAAL"/>
    <property type="match status" value="1"/>
</dbReference>
<dbReference type="Gene3D" id="3.40.50.12780">
    <property type="entry name" value="N-terminal domain of ligase-like"/>
    <property type="match status" value="1"/>
</dbReference>
<protein>
    <submittedName>
        <fullName evidence="4">Fatty acyl-AMP ligase</fullName>
    </submittedName>
</protein>
<dbReference type="SUPFAM" id="SSF56801">
    <property type="entry name" value="Acetyl-CoA synthetase-like"/>
    <property type="match status" value="1"/>
</dbReference>
<comment type="similarity">
    <text evidence="1">Belongs to the ATP-dependent AMP-binding enzyme family.</text>
</comment>
<keyword evidence="5" id="KW-1185">Reference proteome</keyword>
<sequence length="587" mass="61499">MTGPRSFTEHVRKRVAEAPGRDAVLLLGGDAGPAAPHVLDYAGLDALAQRLGAWLRDRGAAGERVLVLCSSPGPFVAGVLACLYAGAIAVPAPWPGDRRAHARRAAAIARDAAVGVALTSRADAAVVSQLLAEVGLGHVPCLPVDAVPDAVPDAGDWRMPDLRPDSVALLQYTSGSTREPRGVMVTHGNLLANQRAIARTLGTAPGTRLGGWLPLHHDLGLIGQLLHPLWLGATAVLMPPAAFLRSPAAWLRAIGDHGIAVSGAPDFAYEQCIRRVTDAELSQLDLSGWEIAVSGGESVRERTLRAFAERFAPAGFRAAALTPCYGLAEATLLVTGAARGARRTRRVDPAALAGGELRAPEPGAPARTLVGCGPADAAGGELRVVEPETGRVLPEGLVGEVWVRGEGVAAGYWNRSGAAAAAFHGSAEGAGAGWLRTGDLGVAADGELFVTGRLKELITVTGRHLYPQDVEDAVREVSDAFGACVAFGVHDEPERLVVVQEVRAGNRYRLDLAGLAAAVRDRVAHEFGVVPAALLLVRTGTVRRTTSGKQRRGTMRRLFLAGELHPLHQEMLPGVSEPCGPPERMLR</sequence>
<evidence type="ECO:0000313" key="4">
    <source>
        <dbReference type="EMBL" id="MDT0441407.1"/>
    </source>
</evidence>
<organism evidence="4 5">
    <name type="scientific">Streptomyces johnsoniae</name>
    <dbReference type="NCBI Taxonomy" id="3075532"/>
    <lineage>
        <taxon>Bacteria</taxon>
        <taxon>Bacillati</taxon>
        <taxon>Actinomycetota</taxon>
        <taxon>Actinomycetes</taxon>
        <taxon>Kitasatosporales</taxon>
        <taxon>Streptomycetaceae</taxon>
        <taxon>Streptomyces</taxon>
    </lineage>
</organism>
<dbReference type="PANTHER" id="PTHR22754:SF32">
    <property type="entry name" value="DISCO-INTERACTING PROTEIN 2"/>
    <property type="match status" value="1"/>
</dbReference>
<dbReference type="Gene3D" id="3.30.300.30">
    <property type="match status" value="1"/>
</dbReference>